<evidence type="ECO:0000313" key="1">
    <source>
        <dbReference type="EMBL" id="DAE14615.1"/>
    </source>
</evidence>
<reference evidence="1" key="1">
    <citation type="journal article" date="2021" name="Proc. Natl. Acad. Sci. U.S.A.">
        <title>A Catalog of Tens of Thousands of Viruses from Human Metagenomes Reveals Hidden Associations with Chronic Diseases.</title>
        <authorList>
            <person name="Tisza M.J."/>
            <person name="Buck C.B."/>
        </authorList>
    </citation>
    <scope>NUCLEOTIDE SEQUENCE</scope>
    <source>
        <strain evidence="1">CtTRu92</strain>
    </source>
</reference>
<name>A0A8S5Q5M0_9CAUD</name>
<sequence>MEKLYFNFHINPYCNYIGIYTYIGDDYETS</sequence>
<accession>A0A8S5Q5M0</accession>
<dbReference type="EMBL" id="BK015589">
    <property type="protein sequence ID" value="DAE14615.1"/>
    <property type="molecule type" value="Genomic_DNA"/>
</dbReference>
<protein>
    <submittedName>
        <fullName evidence="1">Uncharacterized protein</fullName>
    </submittedName>
</protein>
<organism evidence="1">
    <name type="scientific">Myoviridae sp. ctTRu92</name>
    <dbReference type="NCBI Taxonomy" id="2825111"/>
    <lineage>
        <taxon>Viruses</taxon>
        <taxon>Duplodnaviria</taxon>
        <taxon>Heunggongvirae</taxon>
        <taxon>Uroviricota</taxon>
        <taxon>Caudoviricetes</taxon>
    </lineage>
</organism>
<proteinExistence type="predicted"/>